<gene>
    <name evidence="2" type="ORF">Cri9333_1739</name>
</gene>
<evidence type="ECO:0000313" key="3">
    <source>
        <dbReference type="Proteomes" id="UP000010472"/>
    </source>
</evidence>
<proteinExistence type="predicted"/>
<accession>K9VYK9</accession>
<keyword evidence="1" id="KW-0472">Membrane</keyword>
<reference evidence="2 3" key="1">
    <citation type="submission" date="2012-06" db="EMBL/GenBank/DDBJ databases">
        <title>Finished chromosome of genome of Crinalium epipsammum PCC 9333.</title>
        <authorList>
            <consortium name="US DOE Joint Genome Institute"/>
            <person name="Gugger M."/>
            <person name="Coursin T."/>
            <person name="Rippka R."/>
            <person name="Tandeau De Marsac N."/>
            <person name="Huntemann M."/>
            <person name="Wei C.-L."/>
            <person name="Han J."/>
            <person name="Detter J.C."/>
            <person name="Han C."/>
            <person name="Tapia R."/>
            <person name="Davenport K."/>
            <person name="Daligault H."/>
            <person name="Erkkila T."/>
            <person name="Gu W."/>
            <person name="Munk A.C.C."/>
            <person name="Teshima H."/>
            <person name="Xu Y."/>
            <person name="Chain P."/>
            <person name="Chen A."/>
            <person name="Krypides N."/>
            <person name="Mavromatis K."/>
            <person name="Markowitz V."/>
            <person name="Szeto E."/>
            <person name="Ivanova N."/>
            <person name="Mikhailova N."/>
            <person name="Ovchinnikova G."/>
            <person name="Pagani I."/>
            <person name="Pati A."/>
            <person name="Goodwin L."/>
            <person name="Peters L."/>
            <person name="Pitluck S."/>
            <person name="Woyke T."/>
            <person name="Kerfeld C."/>
        </authorList>
    </citation>
    <scope>NUCLEOTIDE SEQUENCE [LARGE SCALE GENOMIC DNA]</scope>
    <source>
        <strain evidence="2 3">PCC 9333</strain>
    </source>
</reference>
<keyword evidence="3" id="KW-1185">Reference proteome</keyword>
<dbReference type="HOGENOM" id="CLU_2600160_0_0_3"/>
<dbReference type="EMBL" id="CP003620">
    <property type="protein sequence ID" value="AFZ12624.1"/>
    <property type="molecule type" value="Genomic_DNA"/>
</dbReference>
<sequence length="79" mass="8674">MYSKIILSVQIIITFSVLSFCGSQLLKDKLDPNDKGLYLAFAGNIIGIWMSTPGTNRPQSVGQLNIDSKIESQIDGNKQ</sequence>
<name>K9VYK9_9CYAN</name>
<evidence type="ECO:0000256" key="1">
    <source>
        <dbReference type="SAM" id="Phobius"/>
    </source>
</evidence>
<dbReference type="KEGG" id="cep:Cri9333_1739"/>
<dbReference type="AlphaFoldDB" id="K9VYK9"/>
<evidence type="ECO:0000313" key="2">
    <source>
        <dbReference type="EMBL" id="AFZ12624.1"/>
    </source>
</evidence>
<feature type="transmembrane region" description="Helical" evidence="1">
    <location>
        <begin position="6"/>
        <end position="26"/>
    </location>
</feature>
<dbReference type="STRING" id="1173022.Cri9333_1739"/>
<protein>
    <submittedName>
        <fullName evidence="2">Uncharacterized protein</fullName>
    </submittedName>
</protein>
<organism evidence="2 3">
    <name type="scientific">Crinalium epipsammum PCC 9333</name>
    <dbReference type="NCBI Taxonomy" id="1173022"/>
    <lineage>
        <taxon>Bacteria</taxon>
        <taxon>Bacillati</taxon>
        <taxon>Cyanobacteriota</taxon>
        <taxon>Cyanophyceae</taxon>
        <taxon>Gomontiellales</taxon>
        <taxon>Gomontiellaceae</taxon>
        <taxon>Crinalium</taxon>
    </lineage>
</organism>
<dbReference type="Proteomes" id="UP000010472">
    <property type="component" value="Chromosome"/>
</dbReference>
<keyword evidence="1" id="KW-0812">Transmembrane</keyword>
<keyword evidence="1" id="KW-1133">Transmembrane helix</keyword>